<dbReference type="RefSeq" id="WP_120533927.1">
    <property type="nucleotide sequence ID" value="NZ_RAWI01000020.1"/>
</dbReference>
<keyword evidence="3" id="KW-1185">Reference proteome</keyword>
<feature type="domain" description="DUF6285" evidence="1">
    <location>
        <begin position="24"/>
        <end position="112"/>
    </location>
</feature>
<dbReference type="Proteomes" id="UP000278907">
    <property type="component" value="Unassembled WGS sequence"/>
</dbReference>
<evidence type="ECO:0000313" key="3">
    <source>
        <dbReference type="Proteomes" id="UP000278907"/>
    </source>
</evidence>
<sequence length="121" mass="13334">MREQPDGAALLAIASEVLRKELLPLLPGDKVYAARMIANAMGIAERQLRQGEGPQQEEQQALAALLKTEGALEALTREFAARIRRGEFDEDVEARRLLWESTVQRVRESAPKALVGRSSGP</sequence>
<dbReference type="InterPro" id="IPR046252">
    <property type="entry name" value="DUF6285"/>
</dbReference>
<accession>A0ABX9QPH2</accession>
<evidence type="ECO:0000313" key="2">
    <source>
        <dbReference type="EMBL" id="RKI15231.1"/>
    </source>
</evidence>
<reference evidence="2 3" key="1">
    <citation type="submission" date="2018-09" db="EMBL/GenBank/DDBJ databases">
        <authorList>
            <person name="Livingstone P.G."/>
            <person name="Whitworth D.E."/>
        </authorList>
    </citation>
    <scope>NUCLEOTIDE SEQUENCE [LARGE SCALE GENOMIC DNA]</scope>
    <source>
        <strain evidence="2 3">CA031B</strain>
    </source>
</reference>
<gene>
    <name evidence="2" type="ORF">D7Y13_04485</name>
</gene>
<evidence type="ECO:0000259" key="1">
    <source>
        <dbReference type="Pfam" id="PF19802"/>
    </source>
</evidence>
<name>A0ABX9QPH2_9BACT</name>
<protein>
    <recommendedName>
        <fullName evidence="1">DUF6285 domain-containing protein</fullName>
    </recommendedName>
</protein>
<proteinExistence type="predicted"/>
<comment type="caution">
    <text evidence="2">The sequence shown here is derived from an EMBL/GenBank/DDBJ whole genome shotgun (WGS) entry which is preliminary data.</text>
</comment>
<dbReference type="EMBL" id="RAWI01000020">
    <property type="protein sequence ID" value="RKI15231.1"/>
    <property type="molecule type" value="Genomic_DNA"/>
</dbReference>
<organism evidence="2 3">
    <name type="scientific">Corallococcus praedator</name>
    <dbReference type="NCBI Taxonomy" id="2316724"/>
    <lineage>
        <taxon>Bacteria</taxon>
        <taxon>Pseudomonadati</taxon>
        <taxon>Myxococcota</taxon>
        <taxon>Myxococcia</taxon>
        <taxon>Myxococcales</taxon>
        <taxon>Cystobacterineae</taxon>
        <taxon>Myxococcaceae</taxon>
        <taxon>Corallococcus</taxon>
    </lineage>
</organism>
<dbReference type="Pfam" id="PF19802">
    <property type="entry name" value="DUF6285"/>
    <property type="match status" value="1"/>
</dbReference>